<keyword evidence="2" id="KW-1185">Reference proteome</keyword>
<comment type="caution">
    <text evidence="1">The sequence shown here is derived from an EMBL/GenBank/DDBJ whole genome shotgun (WGS) entry which is preliminary data.</text>
</comment>
<gene>
    <name evidence="1" type="ORF">O6P43_023576</name>
</gene>
<dbReference type="KEGG" id="qsa:O6P43_023576"/>
<organism evidence="1 2">
    <name type="scientific">Quillaja saponaria</name>
    <name type="common">Soap bark tree</name>
    <dbReference type="NCBI Taxonomy" id="32244"/>
    <lineage>
        <taxon>Eukaryota</taxon>
        <taxon>Viridiplantae</taxon>
        <taxon>Streptophyta</taxon>
        <taxon>Embryophyta</taxon>
        <taxon>Tracheophyta</taxon>
        <taxon>Spermatophyta</taxon>
        <taxon>Magnoliopsida</taxon>
        <taxon>eudicotyledons</taxon>
        <taxon>Gunneridae</taxon>
        <taxon>Pentapetalae</taxon>
        <taxon>rosids</taxon>
        <taxon>fabids</taxon>
        <taxon>Fabales</taxon>
        <taxon>Quillajaceae</taxon>
        <taxon>Quillaja</taxon>
    </lineage>
</organism>
<evidence type="ECO:0000313" key="1">
    <source>
        <dbReference type="EMBL" id="KAJ7957252.1"/>
    </source>
</evidence>
<proteinExistence type="predicted"/>
<dbReference type="EMBL" id="JARAOO010000009">
    <property type="protein sequence ID" value="KAJ7957252.1"/>
    <property type="molecule type" value="Genomic_DNA"/>
</dbReference>
<evidence type="ECO:0000313" key="2">
    <source>
        <dbReference type="Proteomes" id="UP001163823"/>
    </source>
</evidence>
<dbReference type="Proteomes" id="UP001163823">
    <property type="component" value="Chromosome 9"/>
</dbReference>
<protein>
    <submittedName>
        <fullName evidence="1">Uncharacterized protein</fullName>
    </submittedName>
</protein>
<dbReference type="AlphaFoldDB" id="A0AAD7PJA0"/>
<accession>A0AAD7PJA0</accession>
<reference evidence="1" key="1">
    <citation type="journal article" date="2023" name="Science">
        <title>Elucidation of the pathway for biosynthesis of saponin adjuvants from the soapbark tree.</title>
        <authorList>
            <person name="Reed J."/>
            <person name="Orme A."/>
            <person name="El-Demerdash A."/>
            <person name="Owen C."/>
            <person name="Martin L.B.B."/>
            <person name="Misra R.C."/>
            <person name="Kikuchi S."/>
            <person name="Rejzek M."/>
            <person name="Martin A.C."/>
            <person name="Harkess A."/>
            <person name="Leebens-Mack J."/>
            <person name="Louveau T."/>
            <person name="Stephenson M.J."/>
            <person name="Osbourn A."/>
        </authorList>
    </citation>
    <scope>NUCLEOTIDE SEQUENCE</scope>
    <source>
        <strain evidence="1">S10</strain>
    </source>
</reference>
<name>A0AAD7PJA0_QUISA</name>
<sequence>MFRTFLMWAQIRSHRVRVLHRHGVGTKRDKRDKNKIVSPHKVEENHPFIYIDRDKAFVRDNLKNTKRQFRVVSEEKVVSWAMLIQQL</sequence>